<evidence type="ECO:0000256" key="1">
    <source>
        <dbReference type="ARBA" id="ARBA00004651"/>
    </source>
</evidence>
<comment type="subcellular location">
    <subcellularLocation>
        <location evidence="1">Cell membrane</location>
        <topology evidence="1">Multi-pass membrane protein</topology>
    </subcellularLocation>
</comment>
<evidence type="ECO:0000256" key="4">
    <source>
        <dbReference type="ARBA" id="ARBA00022692"/>
    </source>
</evidence>
<dbReference type="InterPro" id="IPR026323">
    <property type="entry name" value="Exosortase-related_prot_XrtF"/>
</dbReference>
<feature type="transmembrane region" description="Helical" evidence="8">
    <location>
        <begin position="132"/>
        <end position="158"/>
    </location>
</feature>
<accession>A0ABS9EDD2</accession>
<keyword evidence="6 8" id="KW-1133">Transmembrane helix</keyword>
<keyword evidence="10" id="KW-1185">Reference proteome</keyword>
<dbReference type="NCBIfam" id="TIGR04128">
    <property type="entry name" value="exoso_Fjoh_1448"/>
    <property type="match status" value="1"/>
</dbReference>
<dbReference type="InterPro" id="IPR026392">
    <property type="entry name" value="Exo/Archaeosortase_dom"/>
</dbReference>
<evidence type="ECO:0000256" key="7">
    <source>
        <dbReference type="ARBA" id="ARBA00023136"/>
    </source>
</evidence>
<feature type="transmembrane region" description="Helical" evidence="8">
    <location>
        <begin position="170"/>
        <end position="191"/>
    </location>
</feature>
<evidence type="ECO:0000313" key="9">
    <source>
        <dbReference type="EMBL" id="MCF4100877.1"/>
    </source>
</evidence>
<comment type="caution">
    <text evidence="9">The sequence shown here is derived from an EMBL/GenBank/DDBJ whole genome shotgun (WGS) entry which is preliminary data.</text>
</comment>
<evidence type="ECO:0000256" key="5">
    <source>
        <dbReference type="ARBA" id="ARBA00022801"/>
    </source>
</evidence>
<dbReference type="EMBL" id="JAKGTH010000006">
    <property type="protein sequence ID" value="MCF4100877.1"/>
    <property type="molecule type" value="Genomic_DNA"/>
</dbReference>
<evidence type="ECO:0000313" key="10">
    <source>
        <dbReference type="Proteomes" id="UP001179363"/>
    </source>
</evidence>
<organism evidence="9 10">
    <name type="scientific">Gillisia lutea</name>
    <dbReference type="NCBI Taxonomy" id="2909668"/>
    <lineage>
        <taxon>Bacteria</taxon>
        <taxon>Pseudomonadati</taxon>
        <taxon>Bacteroidota</taxon>
        <taxon>Flavobacteriia</taxon>
        <taxon>Flavobacteriales</taxon>
        <taxon>Flavobacteriaceae</taxon>
        <taxon>Gillisia</taxon>
    </lineage>
</organism>
<gene>
    <name evidence="9" type="primary">xrtF</name>
    <name evidence="9" type="ORF">L1I30_04285</name>
</gene>
<feature type="transmembrane region" description="Helical" evidence="8">
    <location>
        <begin position="100"/>
        <end position="125"/>
    </location>
</feature>
<keyword evidence="4 8" id="KW-0812">Transmembrane</keyword>
<sequence length="199" mass="23091">MLRLQFSINLLKQDTSLLQLFIKYKSVLAFILTFLGSYLALSFIYGLYLDLFQSSKYFPDFFTYVVARKSEALIEFLGYASEVVPNQGEPSMKLYVEGVFLARIVEGCNSISIIILFISFLFSFFGKFKTTMLYLMGGVITIYVINIFRIALLSITLYEYPQYTTFLHSVVFPLIIYGTVFILWVFWVRIFSKPIRNEG</sequence>
<proteinExistence type="predicted"/>
<feature type="transmembrane region" description="Helical" evidence="8">
    <location>
        <begin position="27"/>
        <end position="48"/>
    </location>
</feature>
<keyword evidence="7 8" id="KW-0472">Membrane</keyword>
<dbReference type="RefSeq" id="WP_236133011.1">
    <property type="nucleotide sequence ID" value="NZ_JAKGTH010000006.1"/>
</dbReference>
<dbReference type="NCBIfam" id="TIGR04178">
    <property type="entry name" value="exo_archaeo"/>
    <property type="match status" value="1"/>
</dbReference>
<keyword evidence="3" id="KW-0645">Protease</keyword>
<protein>
    <submittedName>
        <fullName evidence="9">Exosortase family protein XrtF</fullName>
    </submittedName>
</protein>
<evidence type="ECO:0000256" key="3">
    <source>
        <dbReference type="ARBA" id="ARBA00022670"/>
    </source>
</evidence>
<keyword evidence="5" id="KW-0378">Hydrolase</keyword>
<evidence type="ECO:0000256" key="8">
    <source>
        <dbReference type="SAM" id="Phobius"/>
    </source>
</evidence>
<keyword evidence="2" id="KW-1003">Cell membrane</keyword>
<evidence type="ECO:0000256" key="6">
    <source>
        <dbReference type="ARBA" id="ARBA00022989"/>
    </source>
</evidence>
<evidence type="ECO:0000256" key="2">
    <source>
        <dbReference type="ARBA" id="ARBA00022475"/>
    </source>
</evidence>
<reference evidence="9" key="1">
    <citation type="submission" date="2022-01" db="EMBL/GenBank/DDBJ databases">
        <title>Gillisia lutea sp. nov., isolated from marine plastic residues from the Malvarosa beach (Valencia, Spain).</title>
        <authorList>
            <person name="Vidal-Verdu A."/>
            <person name="Molina-Menor E."/>
            <person name="Satari L."/>
            <person name="Pascual J."/>
            <person name="Pereto J."/>
            <person name="Porcar M."/>
        </authorList>
    </citation>
    <scope>NUCLEOTIDE SEQUENCE</scope>
    <source>
        <strain evidence="9">M10.2A</strain>
    </source>
</reference>
<dbReference type="Proteomes" id="UP001179363">
    <property type="component" value="Unassembled WGS sequence"/>
</dbReference>
<name>A0ABS9EDD2_9FLAO</name>